<gene>
    <name evidence="1" type="ordered locus">Ngar_c21240</name>
</gene>
<dbReference type="AlphaFoldDB" id="K0IGT7"/>
<dbReference type="RefSeq" id="WP_015019590.1">
    <property type="nucleotide sequence ID" value="NC_018719.1"/>
</dbReference>
<dbReference type="KEGG" id="nga:Ngar_c21240"/>
<proteinExistence type="predicted"/>
<keyword evidence="2" id="KW-1185">Reference proteome</keyword>
<evidence type="ECO:0000313" key="1">
    <source>
        <dbReference type="EMBL" id="AFU59055.1"/>
    </source>
</evidence>
<dbReference type="HOGENOM" id="CLU_2783847_0_0_2"/>
<dbReference type="EMBL" id="CP002408">
    <property type="protein sequence ID" value="AFU59055.1"/>
    <property type="molecule type" value="Genomic_DNA"/>
</dbReference>
<dbReference type="BioCyc" id="CNIT1237085:G1324-2122-MONOMER"/>
<dbReference type="OrthoDB" id="1011at2157"/>
<name>K0IGT7_NITGG</name>
<reference evidence="1 2" key="1">
    <citation type="journal article" date="2012" name="Environ. Microbiol.">
        <title>The genome of the ammonia-oxidizing Candidatus Nitrososphaera gargensis: insights into metabolic versatility and environmental adaptations.</title>
        <authorList>
            <person name="Spang A."/>
            <person name="Poehlein A."/>
            <person name="Offre P."/>
            <person name="Zumbragel S."/>
            <person name="Haider S."/>
            <person name="Rychlik N."/>
            <person name="Nowka B."/>
            <person name="Schmeisser C."/>
            <person name="Lebedeva E.V."/>
            <person name="Rattei T."/>
            <person name="Bohm C."/>
            <person name="Schmid M."/>
            <person name="Galushko A."/>
            <person name="Hatzenpichler R."/>
            <person name="Weinmaier T."/>
            <person name="Daniel R."/>
            <person name="Schleper C."/>
            <person name="Spieck E."/>
            <person name="Streit W."/>
            <person name="Wagner M."/>
        </authorList>
    </citation>
    <scope>NUCLEOTIDE SEQUENCE [LARGE SCALE GENOMIC DNA]</scope>
    <source>
        <strain evidence="2">Ga9.2</strain>
    </source>
</reference>
<sequence>MLFGKKKEIKPEIYSEDTCQSCGENTKRQFEEGDYVYGTGLQCKKCSSSNTLVTAIYGEYPPDDKSSSTRA</sequence>
<organism evidence="1 2">
    <name type="scientific">Nitrososphaera gargensis (strain Ga9.2)</name>
    <dbReference type="NCBI Taxonomy" id="1237085"/>
    <lineage>
        <taxon>Archaea</taxon>
        <taxon>Nitrososphaerota</taxon>
        <taxon>Nitrososphaeria</taxon>
        <taxon>Nitrososphaerales</taxon>
        <taxon>Nitrososphaeraceae</taxon>
        <taxon>Nitrososphaera</taxon>
    </lineage>
</organism>
<dbReference type="GeneID" id="13795987"/>
<accession>K0IGT7</accession>
<dbReference type="STRING" id="1237085.Ngar_c21240"/>
<dbReference type="InParanoid" id="K0IGT7"/>
<dbReference type="Proteomes" id="UP000008037">
    <property type="component" value="Chromosome"/>
</dbReference>
<protein>
    <submittedName>
        <fullName evidence="1">Uncharacterized protein</fullName>
    </submittedName>
</protein>
<evidence type="ECO:0000313" key="2">
    <source>
        <dbReference type="Proteomes" id="UP000008037"/>
    </source>
</evidence>